<dbReference type="InterPro" id="IPR019734">
    <property type="entry name" value="TPR_rpt"/>
</dbReference>
<evidence type="ECO:0000256" key="1">
    <source>
        <dbReference type="PROSITE-ProRule" id="PRU00339"/>
    </source>
</evidence>
<dbReference type="PROSITE" id="PS50005">
    <property type="entry name" value="TPR"/>
    <property type="match status" value="1"/>
</dbReference>
<accession>A0ABS6EIN1</accession>
<proteinExistence type="predicted"/>
<evidence type="ECO:0008006" key="5">
    <source>
        <dbReference type="Google" id="ProtNLM"/>
    </source>
</evidence>
<reference evidence="3 4" key="1">
    <citation type="submission" date="2021-06" db="EMBL/GenBank/DDBJ databases">
        <authorList>
            <person name="Sun Q."/>
            <person name="Li D."/>
        </authorList>
    </citation>
    <scope>NUCLEOTIDE SEQUENCE [LARGE SCALE GENOMIC DNA]</scope>
    <source>
        <strain evidence="3 4">MSJ-11</strain>
    </source>
</reference>
<dbReference type="Proteomes" id="UP000726170">
    <property type="component" value="Unassembled WGS sequence"/>
</dbReference>
<dbReference type="RefSeq" id="WP_216439092.1">
    <property type="nucleotide sequence ID" value="NZ_JAHLQF010000002.1"/>
</dbReference>
<comment type="caution">
    <text evidence="3">The sequence shown here is derived from an EMBL/GenBank/DDBJ whole genome shotgun (WGS) entry which is preliminary data.</text>
</comment>
<protein>
    <recommendedName>
        <fullName evidence="5">TPR repeat-containing protein</fullName>
    </recommendedName>
</protein>
<feature type="repeat" description="TPR" evidence="1">
    <location>
        <begin position="36"/>
        <end position="69"/>
    </location>
</feature>
<keyword evidence="1" id="KW-0802">TPR repeat</keyword>
<dbReference type="EMBL" id="JAHLQF010000002">
    <property type="protein sequence ID" value="MBU5484627.1"/>
    <property type="molecule type" value="Genomic_DNA"/>
</dbReference>
<gene>
    <name evidence="3" type="ORF">KQI86_09815</name>
</gene>
<name>A0ABS6EIN1_9CLOT</name>
<keyword evidence="2" id="KW-0175">Coiled coil</keyword>
<evidence type="ECO:0000313" key="3">
    <source>
        <dbReference type="EMBL" id="MBU5484627.1"/>
    </source>
</evidence>
<evidence type="ECO:0000256" key="2">
    <source>
        <dbReference type="SAM" id="Coils"/>
    </source>
</evidence>
<organism evidence="3 4">
    <name type="scientific">Clostridium mobile</name>
    <dbReference type="NCBI Taxonomy" id="2841512"/>
    <lineage>
        <taxon>Bacteria</taxon>
        <taxon>Bacillati</taxon>
        <taxon>Bacillota</taxon>
        <taxon>Clostridia</taxon>
        <taxon>Eubacteriales</taxon>
        <taxon>Clostridiaceae</taxon>
        <taxon>Clostridium</taxon>
    </lineage>
</organism>
<sequence length="224" mass="26165">MFEIKSKKRAIAFIVAIIVFLIGVFGAEKYSQAREYKNLVNVASKSMEEKDYDKALEELKKALECKEDKAINENIDECKTQLISLAKAEIEKKNYEEANKNIEILLKHDSDNKEGKEIKLLIEEKEKQDKEITREKAEKLVLSIKEEKEELKYLGITKVPTYPLEVSSYEKFPEEIIEKEVHIFERIIKYDEKSGVSLGRFYVDFNGHIYKDTYHANLECVKVK</sequence>
<evidence type="ECO:0000313" key="4">
    <source>
        <dbReference type="Proteomes" id="UP000726170"/>
    </source>
</evidence>
<keyword evidence="4" id="KW-1185">Reference proteome</keyword>
<feature type="coiled-coil region" evidence="2">
    <location>
        <begin position="49"/>
        <end position="154"/>
    </location>
</feature>